<dbReference type="Gene3D" id="1.25.40.10">
    <property type="entry name" value="Tetratricopeptide repeat domain"/>
    <property type="match status" value="5"/>
</dbReference>
<dbReference type="PROSITE" id="PS51375">
    <property type="entry name" value="PPR"/>
    <property type="match status" value="8"/>
</dbReference>
<evidence type="ECO:0000256" key="1">
    <source>
        <dbReference type="ARBA" id="ARBA00007626"/>
    </source>
</evidence>
<dbReference type="InterPro" id="IPR050872">
    <property type="entry name" value="PPR_P_subfamily"/>
</dbReference>
<dbReference type="RefSeq" id="XP_016613143.1">
    <property type="nucleotide sequence ID" value="XM_016749106.1"/>
</dbReference>
<feature type="repeat" description="PPR" evidence="3">
    <location>
        <begin position="411"/>
        <end position="445"/>
    </location>
</feature>
<dbReference type="PANTHER" id="PTHR46128">
    <property type="entry name" value="MITOCHONDRIAL GROUP I INTRON SPLICING FACTOR CCM1"/>
    <property type="match status" value="1"/>
</dbReference>
<feature type="repeat" description="PPR" evidence="3">
    <location>
        <begin position="446"/>
        <end position="483"/>
    </location>
</feature>
<dbReference type="InterPro" id="IPR033443">
    <property type="entry name" value="PROP1-like_PPR_dom"/>
</dbReference>
<feature type="domain" description="PROP1-like PPR" evidence="4">
    <location>
        <begin position="304"/>
        <end position="440"/>
    </location>
</feature>
<reference evidence="5 6" key="1">
    <citation type="submission" date="2009-08" db="EMBL/GenBank/DDBJ databases">
        <title>The Genome Sequence of Spizellomyces punctatus strain DAOM BR117.</title>
        <authorList>
            <consortium name="The Broad Institute Genome Sequencing Platform"/>
            <person name="Russ C."/>
            <person name="Cuomo C."/>
            <person name="Shea T."/>
            <person name="Young S.K."/>
            <person name="Zeng Q."/>
            <person name="Koehrsen M."/>
            <person name="Haas B."/>
            <person name="Borodovsky M."/>
            <person name="Guigo R."/>
            <person name="Alvarado L."/>
            <person name="Berlin A."/>
            <person name="Bochicchio J."/>
            <person name="Borenstein D."/>
            <person name="Chapman S."/>
            <person name="Chen Z."/>
            <person name="Engels R."/>
            <person name="Freedman E."/>
            <person name="Gellesch M."/>
            <person name="Goldberg J."/>
            <person name="Griggs A."/>
            <person name="Gujja S."/>
            <person name="Heiman D."/>
            <person name="Hepburn T."/>
            <person name="Howarth C."/>
            <person name="Jen D."/>
            <person name="Larson L."/>
            <person name="Lewis B."/>
            <person name="Mehta T."/>
            <person name="Park D."/>
            <person name="Pearson M."/>
            <person name="Roberts A."/>
            <person name="Saif S."/>
            <person name="Shenoy N."/>
            <person name="Sisk P."/>
            <person name="Stolte C."/>
            <person name="Sykes S."/>
            <person name="Thomson T."/>
            <person name="Walk T."/>
            <person name="White J."/>
            <person name="Yandava C."/>
            <person name="Burger G."/>
            <person name="Gray M.W."/>
            <person name="Holland P.W.H."/>
            <person name="King N."/>
            <person name="Lang F.B.F."/>
            <person name="Roger A.J."/>
            <person name="Ruiz-Trillo I."/>
            <person name="Lander E."/>
            <person name="Nusbaum C."/>
        </authorList>
    </citation>
    <scope>NUCLEOTIDE SEQUENCE [LARGE SCALE GENOMIC DNA]</scope>
    <source>
        <strain evidence="5 6">DAOM BR117</strain>
    </source>
</reference>
<keyword evidence="2" id="KW-0677">Repeat</keyword>
<organism evidence="5 6">
    <name type="scientific">Spizellomyces punctatus (strain DAOM BR117)</name>
    <dbReference type="NCBI Taxonomy" id="645134"/>
    <lineage>
        <taxon>Eukaryota</taxon>
        <taxon>Fungi</taxon>
        <taxon>Fungi incertae sedis</taxon>
        <taxon>Chytridiomycota</taxon>
        <taxon>Chytridiomycota incertae sedis</taxon>
        <taxon>Chytridiomycetes</taxon>
        <taxon>Spizellomycetales</taxon>
        <taxon>Spizellomycetaceae</taxon>
        <taxon>Spizellomyces</taxon>
    </lineage>
</organism>
<feature type="repeat" description="PPR" evidence="3">
    <location>
        <begin position="517"/>
        <end position="551"/>
    </location>
</feature>
<dbReference type="eggNOG" id="KOG4197">
    <property type="taxonomic scope" value="Eukaryota"/>
</dbReference>
<evidence type="ECO:0000256" key="3">
    <source>
        <dbReference type="PROSITE-ProRule" id="PRU00708"/>
    </source>
</evidence>
<dbReference type="InterPro" id="IPR002885">
    <property type="entry name" value="PPR_rpt"/>
</dbReference>
<dbReference type="GeneID" id="27684486"/>
<dbReference type="EMBL" id="KQ257450">
    <property type="protein sequence ID" value="KND05104.1"/>
    <property type="molecule type" value="Genomic_DNA"/>
</dbReference>
<dbReference type="STRING" id="645134.A0A0L0HW57"/>
<dbReference type="Proteomes" id="UP000053201">
    <property type="component" value="Unassembled WGS sequence"/>
</dbReference>
<gene>
    <name evidence="5" type="ORF">SPPG_00778</name>
</gene>
<dbReference type="AlphaFoldDB" id="A0A0L0HW57"/>
<comment type="similarity">
    <text evidence="1">Belongs to the PPR family. P subfamily.</text>
</comment>
<accession>A0A0L0HW57</accession>
<dbReference type="Pfam" id="PF01535">
    <property type="entry name" value="PPR"/>
    <property type="match status" value="3"/>
</dbReference>
<dbReference type="InterPro" id="IPR011990">
    <property type="entry name" value="TPR-like_helical_dom_sf"/>
</dbReference>
<dbReference type="OrthoDB" id="2117704at2759"/>
<dbReference type="NCBIfam" id="TIGR00756">
    <property type="entry name" value="PPR"/>
    <property type="match status" value="5"/>
</dbReference>
<feature type="repeat" description="PPR" evidence="3">
    <location>
        <begin position="730"/>
        <end position="764"/>
    </location>
</feature>
<dbReference type="PANTHER" id="PTHR46128:SF329">
    <property type="entry name" value="MITOCHONDRIAL GROUP I INTRON SPLICING FACTOR DMR1"/>
    <property type="match status" value="1"/>
</dbReference>
<name>A0A0L0HW57_SPIPD</name>
<proteinExistence type="inferred from homology"/>
<evidence type="ECO:0000313" key="5">
    <source>
        <dbReference type="EMBL" id="KND05104.1"/>
    </source>
</evidence>
<evidence type="ECO:0000313" key="6">
    <source>
        <dbReference type="Proteomes" id="UP000053201"/>
    </source>
</evidence>
<evidence type="ECO:0000259" key="4">
    <source>
        <dbReference type="Pfam" id="PF17177"/>
    </source>
</evidence>
<feature type="repeat" description="PPR" evidence="3">
    <location>
        <begin position="376"/>
        <end position="410"/>
    </location>
</feature>
<feature type="repeat" description="PPR" evidence="3">
    <location>
        <begin position="552"/>
        <end position="586"/>
    </location>
</feature>
<feature type="repeat" description="PPR" evidence="3">
    <location>
        <begin position="341"/>
        <end position="375"/>
    </location>
</feature>
<evidence type="ECO:0000256" key="2">
    <source>
        <dbReference type="ARBA" id="ARBA00022737"/>
    </source>
</evidence>
<dbReference type="Pfam" id="PF13812">
    <property type="entry name" value="PPR_3"/>
    <property type="match status" value="2"/>
</dbReference>
<feature type="repeat" description="PPR" evidence="3">
    <location>
        <begin position="626"/>
        <end position="660"/>
    </location>
</feature>
<dbReference type="OMA" id="WVEALCR"/>
<dbReference type="VEuPathDB" id="FungiDB:SPPG_00778"/>
<dbReference type="Pfam" id="PF17177">
    <property type="entry name" value="PPR_long"/>
    <property type="match status" value="1"/>
</dbReference>
<sequence length="803" mass="88555">MLAFLYPSRQSVILLARRKRPHFGLSHFVVARSPSSGTRDAHHHTPTKPAYLAKAVQGGDLGGALRAFYALQRQKCLHQVDPATIDKLLALMNDKGDSQILSKFQNVSRHLHASGLRLRGLAYLHLIRAYASRKVDVGWIPTVLKDMEADKQTPTVEHLTLLLEAAATAGDVATCRMVYGQFRRASGRVRNSIHGLMAATLIKAGPLDEAKAFLSKLEESKGPLGTAVFNTAVRHLLHTGCLKEALVFIKEFPPDSIKHGSTDGRTTAYELSMTVFQRADDYDGIASILSHMHAAGLFPGPGFLYSLLSGLTEKAKNPADAEMNRADTVIQHLENFNALTTLPAYNMAIAYYSQRAKVHKAEELLKAMVAAGLQPDVRSFMPILSAYADQGAAIRAEMCISSMQESGVTPDIPVYTALIKAHMRASDLNAAWDTFKEIRDRGLVPDTALWTLMMRVVSELDAGDAADKCEDLLAQMKKEGIAPNERTFAALIKACSNQPERALQHLRGMKADGLSPNVYCFAALIEAYVIAGNVTAALEHFENMLSEGVRPNAVIFNILLGGASAKRDLVALDQLYKEMRASNVSPDSSTVLLLIHTFAKRAPDMHAAEQLYKEFVINASGSHMNSQDVYHAMMNGYAQRGDVRACLNVRDHMLQGGYTEDRITRNIIMNAYGRAGEWKQVKDLWEVTLREGTVGQDSVVVALDVAGRYGTVEDVRMVVEQCAGLGFAFGENAYNSYLEALCRHEKYEDSIMVLYDMVGMGVEPTIKTYWTIVQPLTAARRMSDVEHVRGFLERQYPHAVPRD</sequence>
<protein>
    <submittedName>
        <fullName evidence="5">Pentatricopeptide repeat domain-containing protein</fullName>
    </submittedName>
</protein>
<dbReference type="InParanoid" id="A0A0L0HW57"/>
<keyword evidence="6" id="KW-1185">Reference proteome</keyword>